<reference evidence="11" key="2">
    <citation type="submission" date="2022-06" db="UniProtKB">
        <authorList>
            <consortium name="EnsemblMetazoa"/>
        </authorList>
    </citation>
    <scope>IDENTIFICATION</scope>
</reference>
<dbReference type="GO" id="GO:0004984">
    <property type="term" value="F:olfactory receptor activity"/>
    <property type="evidence" value="ECO:0007669"/>
    <property type="project" value="InterPro"/>
</dbReference>
<evidence type="ECO:0000256" key="9">
    <source>
        <dbReference type="ARBA" id="ARBA00023224"/>
    </source>
</evidence>
<keyword evidence="7 10" id="KW-0472">Membrane</keyword>
<dbReference type="Proteomes" id="UP000007819">
    <property type="component" value="Chromosome A1"/>
</dbReference>
<keyword evidence="4 10" id="KW-0812">Transmembrane</keyword>
<evidence type="ECO:0000256" key="8">
    <source>
        <dbReference type="ARBA" id="ARBA00023170"/>
    </source>
</evidence>
<keyword evidence="8 10" id="KW-0675">Receptor</keyword>
<feature type="transmembrane region" description="Helical" evidence="10">
    <location>
        <begin position="199"/>
        <end position="223"/>
    </location>
</feature>
<feature type="transmembrane region" description="Helical" evidence="10">
    <location>
        <begin position="129"/>
        <end position="151"/>
    </location>
</feature>
<protein>
    <recommendedName>
        <fullName evidence="10">Odorant receptor</fullName>
    </recommendedName>
</protein>
<feature type="transmembrane region" description="Helical" evidence="10">
    <location>
        <begin position="283"/>
        <end position="309"/>
    </location>
</feature>
<comment type="subcellular location">
    <subcellularLocation>
        <location evidence="1 10">Cell membrane</location>
        <topology evidence="1 10">Multi-pass membrane protein</topology>
    </subcellularLocation>
</comment>
<evidence type="ECO:0000256" key="4">
    <source>
        <dbReference type="ARBA" id="ARBA00022692"/>
    </source>
</evidence>
<comment type="similarity">
    <text evidence="10">Belongs to the insect chemoreceptor superfamily. Heteromeric odorant receptor channel (TC 1.A.69) family.</text>
</comment>
<dbReference type="GeneID" id="107884145"/>
<accession>A0A8R2JNZ5</accession>
<evidence type="ECO:0000256" key="5">
    <source>
        <dbReference type="ARBA" id="ARBA00022725"/>
    </source>
</evidence>
<dbReference type="GO" id="GO:0005549">
    <property type="term" value="F:odorant binding"/>
    <property type="evidence" value="ECO:0007669"/>
    <property type="project" value="InterPro"/>
</dbReference>
<evidence type="ECO:0000256" key="6">
    <source>
        <dbReference type="ARBA" id="ARBA00022989"/>
    </source>
</evidence>
<feature type="transmembrane region" description="Helical" evidence="10">
    <location>
        <begin position="41"/>
        <end position="64"/>
    </location>
</feature>
<comment type="caution">
    <text evidence="10">Lacks conserved residue(s) required for the propagation of feature annotation.</text>
</comment>
<evidence type="ECO:0000256" key="1">
    <source>
        <dbReference type="ARBA" id="ARBA00004651"/>
    </source>
</evidence>
<keyword evidence="5 10" id="KW-0552">Olfaction</keyword>
<evidence type="ECO:0000313" key="11">
    <source>
        <dbReference type="EnsemblMetazoa" id="XP_029342987.1"/>
    </source>
</evidence>
<dbReference type="PANTHER" id="PTHR21137">
    <property type="entry name" value="ODORANT RECEPTOR"/>
    <property type="match status" value="1"/>
</dbReference>
<evidence type="ECO:0000256" key="10">
    <source>
        <dbReference type="RuleBase" id="RU351113"/>
    </source>
</evidence>
<feature type="transmembrane region" description="Helical" evidence="10">
    <location>
        <begin position="341"/>
        <end position="360"/>
    </location>
</feature>
<organism evidence="11 12">
    <name type="scientific">Acyrthosiphon pisum</name>
    <name type="common">Pea aphid</name>
    <dbReference type="NCBI Taxonomy" id="7029"/>
    <lineage>
        <taxon>Eukaryota</taxon>
        <taxon>Metazoa</taxon>
        <taxon>Ecdysozoa</taxon>
        <taxon>Arthropoda</taxon>
        <taxon>Hexapoda</taxon>
        <taxon>Insecta</taxon>
        <taxon>Pterygota</taxon>
        <taxon>Neoptera</taxon>
        <taxon>Paraneoptera</taxon>
        <taxon>Hemiptera</taxon>
        <taxon>Sternorrhyncha</taxon>
        <taxon>Aphidomorpha</taxon>
        <taxon>Aphidoidea</taxon>
        <taxon>Aphididae</taxon>
        <taxon>Macrosiphini</taxon>
        <taxon>Acyrthosiphon</taxon>
    </lineage>
</organism>
<dbReference type="GO" id="GO:0005886">
    <property type="term" value="C:plasma membrane"/>
    <property type="evidence" value="ECO:0007669"/>
    <property type="project" value="UniProtKB-SubCell"/>
</dbReference>
<dbReference type="AlphaFoldDB" id="A0A8R2JNZ5"/>
<name>A0A8R2JNZ5_ACYPI</name>
<dbReference type="OrthoDB" id="7548151at2759"/>
<evidence type="ECO:0000256" key="7">
    <source>
        <dbReference type="ARBA" id="ARBA00023136"/>
    </source>
</evidence>
<evidence type="ECO:0000313" key="12">
    <source>
        <dbReference type="Proteomes" id="UP000007819"/>
    </source>
</evidence>
<keyword evidence="9 10" id="KW-0807">Transducer</keyword>
<sequence>MVFKNEPKLMENIQLLKTIGLYQILDSHSPKVFGYNVFKCVAVIEAFILTATVYASILNIFYCLSDINEATRYFTLCLIASVPTFKLSYIIGYSDTIWNCLHITSAEYLSYKYHSRCILEVGRKKLKQFLILFVILWIVVFIAWILTPFIVQNSYLRVEARNMTYHYRTNILNLVYPAPDKFYNANFIMYYNIELTISIVWAHSTIIFDILLISMCITIEYYLKTIANTFSTLGNVENQFMNSRMSTVRLDDTKIINDFKIIIQDQQKVIENMKNIYKVIRPVILLQIVAESSIIILLSSITIMVKYYFSLHKHAFLQYFFFIFQNYFNGFSLVSPSNFRFITSIFIYILHIYFICYFLNDVNEQKDSMNFALYSGDWSGKSLKYKKMILYAMQMNSTDQMKLQVTKTRVVNLELFTSVMRTTYTVISVLSEQYAKKT</sequence>
<dbReference type="InterPro" id="IPR004117">
    <property type="entry name" value="7tm6_olfct_rcpt"/>
</dbReference>
<dbReference type="EnsemblMetazoa" id="XM_029487127.1">
    <property type="protein sequence ID" value="XP_029342987.1"/>
    <property type="gene ID" value="LOC107884145"/>
</dbReference>
<proteinExistence type="inferred from homology"/>
<dbReference type="RefSeq" id="XP_029342987.1">
    <property type="nucleotide sequence ID" value="XM_029487127.1"/>
</dbReference>
<evidence type="ECO:0000256" key="2">
    <source>
        <dbReference type="ARBA" id="ARBA00022475"/>
    </source>
</evidence>
<keyword evidence="2" id="KW-1003">Cell membrane</keyword>
<dbReference type="Pfam" id="PF02949">
    <property type="entry name" value="7tm_6"/>
    <property type="match status" value="1"/>
</dbReference>
<reference evidence="12" key="1">
    <citation type="submission" date="2010-06" db="EMBL/GenBank/DDBJ databases">
        <authorList>
            <person name="Jiang H."/>
            <person name="Abraham K."/>
            <person name="Ali S."/>
            <person name="Alsbrooks S.L."/>
            <person name="Anim B.N."/>
            <person name="Anosike U.S."/>
            <person name="Attaway T."/>
            <person name="Bandaranaike D.P."/>
            <person name="Battles P.K."/>
            <person name="Bell S.N."/>
            <person name="Bell A.V."/>
            <person name="Beltran B."/>
            <person name="Bickham C."/>
            <person name="Bustamante Y."/>
            <person name="Caleb T."/>
            <person name="Canada A."/>
            <person name="Cardenas V."/>
            <person name="Carter K."/>
            <person name="Chacko J."/>
            <person name="Chandrabose M.N."/>
            <person name="Chavez D."/>
            <person name="Chavez A."/>
            <person name="Chen L."/>
            <person name="Chu H.-S."/>
            <person name="Claassen K.J."/>
            <person name="Cockrell R."/>
            <person name="Collins M."/>
            <person name="Cooper J.A."/>
            <person name="Cree A."/>
            <person name="Curry S.M."/>
            <person name="Da Y."/>
            <person name="Dao M.D."/>
            <person name="Das B."/>
            <person name="Davila M.-L."/>
            <person name="Davy-Carroll L."/>
            <person name="Denson S."/>
            <person name="Dinh H."/>
            <person name="Ebong V.E."/>
            <person name="Edwards J.R."/>
            <person name="Egan A."/>
            <person name="El-Daye J."/>
            <person name="Escobedo L."/>
            <person name="Fernandez S."/>
            <person name="Fernando P.R."/>
            <person name="Flagg N."/>
            <person name="Forbes L.D."/>
            <person name="Fowler R.G."/>
            <person name="Fu Q."/>
            <person name="Gabisi R.A."/>
            <person name="Ganer J."/>
            <person name="Garbino Pronczuk A."/>
            <person name="Garcia R.M."/>
            <person name="Garner T."/>
            <person name="Garrett T.E."/>
            <person name="Gonzalez D.A."/>
            <person name="Hamid H."/>
            <person name="Hawkins E.S."/>
            <person name="Hirani K."/>
            <person name="Hogues M.E."/>
            <person name="Hollins B."/>
            <person name="Hsiao C.-H."/>
            <person name="Jabil R."/>
            <person name="James M.L."/>
            <person name="Jhangiani S.N."/>
            <person name="Johnson B."/>
            <person name="Johnson Q."/>
            <person name="Joshi V."/>
            <person name="Kalu J.B."/>
            <person name="Kam C."/>
            <person name="Kashfia A."/>
            <person name="Keebler J."/>
            <person name="Kisamo H."/>
            <person name="Kovar C.L."/>
            <person name="Lago L.A."/>
            <person name="Lai C.-Y."/>
            <person name="Laidlaw J."/>
            <person name="Lara F."/>
            <person name="Le T.-K."/>
            <person name="Lee S.L."/>
            <person name="Legall F.H."/>
            <person name="Lemon S.J."/>
            <person name="Lewis L.R."/>
            <person name="Li B."/>
            <person name="Liu Y."/>
            <person name="Liu Y.-S."/>
            <person name="Lopez J."/>
            <person name="Lozado R.J."/>
            <person name="Lu J."/>
            <person name="Madu R.C."/>
            <person name="Maheshwari M."/>
            <person name="Maheshwari R."/>
            <person name="Malloy K."/>
            <person name="Martinez E."/>
            <person name="Mathew T."/>
            <person name="Mercado I.C."/>
            <person name="Mercado C."/>
            <person name="Meyer B."/>
            <person name="Montgomery K."/>
            <person name="Morgan M.B."/>
            <person name="Munidasa M."/>
            <person name="Nazareth L.V."/>
            <person name="Nelson J."/>
            <person name="Ng B.M."/>
            <person name="Nguyen N.B."/>
            <person name="Nguyen P.Q."/>
            <person name="Nguyen T."/>
            <person name="Obregon M."/>
            <person name="Okwuonu G.O."/>
            <person name="Onwere C.G."/>
            <person name="Orozco G."/>
            <person name="Parra A."/>
            <person name="Patel S."/>
            <person name="Patil S."/>
            <person name="Perez A."/>
            <person name="Perez Y."/>
            <person name="Pham C."/>
            <person name="Primus E.L."/>
            <person name="Pu L.-L."/>
            <person name="Puazo M."/>
            <person name="Qin X."/>
            <person name="Quiroz J.B."/>
            <person name="Reese J."/>
            <person name="Richards S."/>
            <person name="Rives C.M."/>
            <person name="Robberts R."/>
            <person name="Ruiz S.J."/>
            <person name="Ruiz M.J."/>
            <person name="Santibanez J."/>
            <person name="Schneider B.W."/>
            <person name="Sisson I."/>
            <person name="Smith M."/>
            <person name="Sodergren E."/>
            <person name="Song X.-Z."/>
            <person name="Song B.B."/>
            <person name="Summersgill H."/>
            <person name="Thelus R."/>
            <person name="Thornton R.D."/>
            <person name="Trejos Z.Y."/>
            <person name="Usmani K."/>
            <person name="Vattathil S."/>
            <person name="Villasana D."/>
            <person name="Walker D.L."/>
            <person name="Wang S."/>
            <person name="Wang K."/>
            <person name="White C.S."/>
            <person name="Williams A.C."/>
            <person name="Williamson J."/>
            <person name="Wilson K."/>
            <person name="Woghiren I.O."/>
            <person name="Woodworth J.R."/>
            <person name="Worley K.C."/>
            <person name="Wright R.A."/>
            <person name="Wu W."/>
            <person name="Young L."/>
            <person name="Zhang L."/>
            <person name="Zhang J."/>
            <person name="Zhu Y."/>
            <person name="Muzny D.M."/>
            <person name="Weinstock G."/>
            <person name="Gibbs R.A."/>
        </authorList>
    </citation>
    <scope>NUCLEOTIDE SEQUENCE [LARGE SCALE GENOMIC DNA]</scope>
    <source>
        <strain evidence="12">LSR1</strain>
    </source>
</reference>
<dbReference type="KEGG" id="api:107884145"/>
<keyword evidence="6 10" id="KW-1133">Transmembrane helix</keyword>
<dbReference type="GO" id="GO:0007165">
    <property type="term" value="P:signal transduction"/>
    <property type="evidence" value="ECO:0007669"/>
    <property type="project" value="UniProtKB-KW"/>
</dbReference>
<dbReference type="PANTHER" id="PTHR21137:SF35">
    <property type="entry name" value="ODORANT RECEPTOR 19A-RELATED"/>
    <property type="match status" value="1"/>
</dbReference>
<keyword evidence="3 10" id="KW-0716">Sensory transduction</keyword>
<keyword evidence="12" id="KW-1185">Reference proteome</keyword>
<evidence type="ECO:0000256" key="3">
    <source>
        <dbReference type="ARBA" id="ARBA00022606"/>
    </source>
</evidence>